<name>A0AAE1QXM2_9SOLA</name>
<dbReference type="GO" id="GO:0005634">
    <property type="term" value="C:nucleus"/>
    <property type="evidence" value="ECO:0007669"/>
    <property type="project" value="TreeGrafter"/>
</dbReference>
<evidence type="ECO:0000259" key="2">
    <source>
        <dbReference type="Pfam" id="PF05678"/>
    </source>
</evidence>
<evidence type="ECO:0000313" key="4">
    <source>
        <dbReference type="Proteomes" id="UP001291623"/>
    </source>
</evidence>
<feature type="domain" description="VQ" evidence="2">
    <location>
        <begin position="59"/>
        <end position="80"/>
    </location>
</feature>
<protein>
    <recommendedName>
        <fullName evidence="2">VQ domain-containing protein</fullName>
    </recommendedName>
</protein>
<keyword evidence="4" id="KW-1185">Reference proteome</keyword>
<gene>
    <name evidence="3" type="ORF">RND71_039559</name>
</gene>
<dbReference type="Pfam" id="PF05678">
    <property type="entry name" value="VQ"/>
    <property type="match status" value="1"/>
</dbReference>
<dbReference type="Proteomes" id="UP001291623">
    <property type="component" value="Unassembled WGS sequence"/>
</dbReference>
<dbReference type="AlphaFoldDB" id="A0AAE1QXM2"/>
<dbReference type="EMBL" id="JAVYJV010000022">
    <property type="protein sequence ID" value="KAK4341058.1"/>
    <property type="molecule type" value="Genomic_DNA"/>
</dbReference>
<proteinExistence type="predicted"/>
<sequence length="147" mass="16652">MNPKKFDESEDGSRKIINGPRPTFLTINKESHAIRKPSNASTSQLPKQEHGPVIIYTESPKIIHTEARDFMALVQKLTGRLSEKKDDQIDMDKKKSSSPIYKLSNPYLADFPLFTPNSTNLFCSPQTNMSSSISPSFMDLLKRISEY</sequence>
<dbReference type="InterPro" id="IPR039607">
    <property type="entry name" value="VQ_8/17/18/20/21/25"/>
</dbReference>
<feature type="compositionally biased region" description="Basic and acidic residues" evidence="1">
    <location>
        <begin position="1"/>
        <end position="14"/>
    </location>
</feature>
<reference evidence="3" key="1">
    <citation type="submission" date="2023-12" db="EMBL/GenBank/DDBJ databases">
        <title>Genome assembly of Anisodus tanguticus.</title>
        <authorList>
            <person name="Wang Y.-J."/>
        </authorList>
    </citation>
    <scope>NUCLEOTIDE SEQUENCE</scope>
    <source>
        <strain evidence="3">KB-2021</strain>
        <tissue evidence="3">Leaf</tissue>
    </source>
</reference>
<accession>A0AAE1QXM2</accession>
<dbReference type="InterPro" id="IPR008889">
    <property type="entry name" value="VQ"/>
</dbReference>
<dbReference type="PANTHER" id="PTHR33143">
    <property type="entry name" value="F16F4.1 PROTEIN-RELATED"/>
    <property type="match status" value="1"/>
</dbReference>
<organism evidence="3 4">
    <name type="scientific">Anisodus tanguticus</name>
    <dbReference type="NCBI Taxonomy" id="243964"/>
    <lineage>
        <taxon>Eukaryota</taxon>
        <taxon>Viridiplantae</taxon>
        <taxon>Streptophyta</taxon>
        <taxon>Embryophyta</taxon>
        <taxon>Tracheophyta</taxon>
        <taxon>Spermatophyta</taxon>
        <taxon>Magnoliopsida</taxon>
        <taxon>eudicotyledons</taxon>
        <taxon>Gunneridae</taxon>
        <taxon>Pentapetalae</taxon>
        <taxon>asterids</taxon>
        <taxon>lamiids</taxon>
        <taxon>Solanales</taxon>
        <taxon>Solanaceae</taxon>
        <taxon>Solanoideae</taxon>
        <taxon>Hyoscyameae</taxon>
        <taxon>Anisodus</taxon>
    </lineage>
</organism>
<dbReference type="PANTHER" id="PTHR33143:SF76">
    <property type="entry name" value="VQ MOTIF-CONTAINING PROTEIN 8, CHLOROPLASTIC"/>
    <property type="match status" value="1"/>
</dbReference>
<comment type="caution">
    <text evidence="3">The sequence shown here is derived from an EMBL/GenBank/DDBJ whole genome shotgun (WGS) entry which is preliminary data.</text>
</comment>
<feature type="region of interest" description="Disordered" evidence="1">
    <location>
        <begin position="1"/>
        <end position="50"/>
    </location>
</feature>
<evidence type="ECO:0000313" key="3">
    <source>
        <dbReference type="EMBL" id="KAK4341058.1"/>
    </source>
</evidence>
<evidence type="ECO:0000256" key="1">
    <source>
        <dbReference type="SAM" id="MobiDB-lite"/>
    </source>
</evidence>